<proteinExistence type="predicted"/>
<sequence length="489" mass="55913">MIPTVRIAIDPALAARRAEITYTWRTLLTGMGYSWYEEQWQAAPVTIAYTTDPAQAPPAQIVIHACAERWANPALARLRGHTIQRGYTLPLLEGDHEHVQPVVVHGSLHIGHDPIFAAFWLLSGYEEEQYPTLKHGYRDLTGSPMLTQGLLRRGMASAIGCWLAEILQQCGLPPGIPRWPNGAVLAATCGHDVDYPEVVRWLEPLRIVRRQGMRGLRAARDVITGRRHHWHFHSWIALEEQIGARSAFYFVARKGSLLEYATGRPDPFYDVQAPHFRALFRELSAAGWEIGLHASYLAYTDRRIFAAERERLAVASGQPIEGNRHHYWHLHPQQPEQTLLIHEQVGFHYDASLTHNRYLGWRRSSTWPFFPWHRRLRRAIRTLQLPTGWMDDHLFGQKQFNPGERDTLLGDLRETVSRQGGLLLVDVHDYVYDDTLFPGWAAIYRSLWEDLAARGRVWFATPAAIARHWSARASSIAENSHGLGEDEQM</sequence>
<dbReference type="SUPFAM" id="SSF88713">
    <property type="entry name" value="Glycoside hydrolase/deacetylase"/>
    <property type="match status" value="1"/>
</dbReference>
<dbReference type="EnsemblBacteria" id="ABY36953">
    <property type="protein sequence ID" value="ABY36953"/>
    <property type="gene ID" value="Caur_3775"/>
</dbReference>
<dbReference type="Gene3D" id="3.20.20.370">
    <property type="entry name" value="Glycoside hydrolase/deacetylase"/>
    <property type="match status" value="1"/>
</dbReference>
<evidence type="ECO:0000313" key="1">
    <source>
        <dbReference type="EMBL" id="ABY36953.1"/>
    </source>
</evidence>
<gene>
    <name evidence="1" type="ordered locus">Caur_3775</name>
</gene>
<dbReference type="RefSeq" id="WP_012259606.1">
    <property type="nucleotide sequence ID" value="NC_010175.1"/>
</dbReference>
<organism evidence="1 2">
    <name type="scientific">Chloroflexus aurantiacus (strain ATCC 29366 / DSM 635 / J-10-fl)</name>
    <dbReference type="NCBI Taxonomy" id="324602"/>
    <lineage>
        <taxon>Bacteria</taxon>
        <taxon>Bacillati</taxon>
        <taxon>Chloroflexota</taxon>
        <taxon>Chloroflexia</taxon>
        <taxon>Chloroflexales</taxon>
        <taxon>Chloroflexineae</taxon>
        <taxon>Chloroflexaceae</taxon>
        <taxon>Chloroflexus</taxon>
    </lineage>
</organism>
<dbReference type="KEGG" id="cau:Caur_3775"/>
<dbReference type="eggNOG" id="COG0726">
    <property type="taxonomic scope" value="Bacteria"/>
</dbReference>
<dbReference type="Proteomes" id="UP000002008">
    <property type="component" value="Chromosome"/>
</dbReference>
<protein>
    <submittedName>
        <fullName evidence="1">Uncharacterized protein</fullName>
    </submittedName>
</protein>
<dbReference type="PATRIC" id="fig|324602.8.peg.4241"/>
<evidence type="ECO:0000313" key="2">
    <source>
        <dbReference type="Proteomes" id="UP000002008"/>
    </source>
</evidence>
<keyword evidence="2" id="KW-1185">Reference proteome</keyword>
<dbReference type="InParanoid" id="A9WC01"/>
<accession>A9WC01</accession>
<dbReference type="CDD" id="cd10931">
    <property type="entry name" value="CE4_u7"/>
    <property type="match status" value="1"/>
</dbReference>
<dbReference type="EMBL" id="CP000909">
    <property type="protein sequence ID" value="ABY36953.1"/>
    <property type="molecule type" value="Genomic_DNA"/>
</dbReference>
<dbReference type="InterPro" id="IPR011330">
    <property type="entry name" value="Glyco_hydro/deAcase_b/a-brl"/>
</dbReference>
<reference evidence="2" key="1">
    <citation type="journal article" date="2011" name="BMC Genomics">
        <title>Complete genome sequence of the filamentous anoxygenic phototrophic bacterium Chloroflexus aurantiacus.</title>
        <authorList>
            <person name="Tang K.H."/>
            <person name="Barry K."/>
            <person name="Chertkov O."/>
            <person name="Dalin E."/>
            <person name="Han C.S."/>
            <person name="Hauser L.J."/>
            <person name="Honchak B.M."/>
            <person name="Karbach L.E."/>
            <person name="Land M.L."/>
            <person name="Lapidus A."/>
            <person name="Larimer F.W."/>
            <person name="Mikhailova N."/>
            <person name="Pitluck S."/>
            <person name="Pierson B.K."/>
            <person name="Blankenship R.E."/>
        </authorList>
    </citation>
    <scope>NUCLEOTIDE SEQUENCE [LARGE SCALE GENOMIC DNA]</scope>
    <source>
        <strain evidence="2">ATCC 29366 / DSM 635 / J-10-fl</strain>
    </source>
</reference>
<dbReference type="AlphaFoldDB" id="A9WC01"/>
<dbReference type="STRING" id="324602.Caur_3775"/>
<dbReference type="GO" id="GO:0005975">
    <property type="term" value="P:carbohydrate metabolic process"/>
    <property type="evidence" value="ECO:0007669"/>
    <property type="project" value="InterPro"/>
</dbReference>
<dbReference type="HOGENOM" id="CLU_562249_0_0_0"/>
<name>A9WC01_CHLAA</name>